<keyword evidence="3" id="KW-0830">Ubiquinone</keyword>
<reference evidence="3 4" key="1">
    <citation type="submission" date="2017-02" db="EMBL/GenBank/DDBJ databases">
        <authorList>
            <person name="Peterson S.W."/>
        </authorList>
    </citation>
    <scope>NUCLEOTIDE SEQUENCE [LARGE SCALE GENOMIC DNA]</scope>
    <source>
        <strain evidence="3 4">DSM 45154</strain>
    </source>
</reference>
<dbReference type="InterPro" id="IPR050447">
    <property type="entry name" value="Erg6_SMT_methyltransf"/>
</dbReference>
<dbReference type="PANTHER" id="PTHR44068:SF11">
    <property type="entry name" value="GERANYL DIPHOSPHATE 2-C-METHYLTRANSFERASE"/>
    <property type="match status" value="1"/>
</dbReference>
<evidence type="ECO:0000313" key="3">
    <source>
        <dbReference type="EMBL" id="SKA30721.1"/>
    </source>
</evidence>
<dbReference type="STRING" id="1122192.SAMN02745673_03816"/>
<keyword evidence="4" id="KW-1185">Reference proteome</keyword>
<sequence length="274" mass="30802">MKEQSLQIPFRARETDVVLEEVHHAQGLDDVIQDDEFRTDAERAADFLATEAAIDQSSEVLEIGAGGESMLVHLAERFGCCGEAVFHSEEYVDFAREILCHRRRRLGIDFRWAPADRLPYPEAGFTHVVGRNAMCGMPDGDRVRAEIYRVLRPWGILACTDFVQSRAEMSPAVRQAVCERLGWPGGPSLPEYRTALERAGFETVLSRDLGDDLVRRFRARAETLRERAERTADPVDRQRILRLASSCALVQAAVEDGEIGWALFIAHKPESGIH</sequence>
<gene>
    <name evidence="3" type="ORF">SAMN02745673_03816</name>
</gene>
<dbReference type="Pfam" id="PF08241">
    <property type="entry name" value="Methyltransf_11"/>
    <property type="match status" value="1"/>
</dbReference>
<evidence type="ECO:0000256" key="1">
    <source>
        <dbReference type="ARBA" id="ARBA00022679"/>
    </source>
</evidence>
<accession>A0A1T4SS63</accession>
<dbReference type="InterPro" id="IPR029063">
    <property type="entry name" value="SAM-dependent_MTases_sf"/>
</dbReference>
<dbReference type="CDD" id="cd02440">
    <property type="entry name" value="AdoMet_MTases"/>
    <property type="match status" value="1"/>
</dbReference>
<dbReference type="RefSeq" id="WP_078763078.1">
    <property type="nucleotide sequence ID" value="NZ_FUWS01000011.1"/>
</dbReference>
<name>A0A1T4SS63_9ACTN</name>
<dbReference type="Proteomes" id="UP000190637">
    <property type="component" value="Unassembled WGS sequence"/>
</dbReference>
<dbReference type="SUPFAM" id="SSF53335">
    <property type="entry name" value="S-adenosyl-L-methionine-dependent methyltransferases"/>
    <property type="match status" value="1"/>
</dbReference>
<dbReference type="GO" id="GO:0008757">
    <property type="term" value="F:S-adenosylmethionine-dependent methyltransferase activity"/>
    <property type="evidence" value="ECO:0007669"/>
    <property type="project" value="InterPro"/>
</dbReference>
<evidence type="ECO:0000313" key="4">
    <source>
        <dbReference type="Proteomes" id="UP000190637"/>
    </source>
</evidence>
<protein>
    <submittedName>
        <fullName evidence="3">Methylase involved in ubiquinone/menaquinone biosynthesis</fullName>
    </submittedName>
</protein>
<keyword evidence="3" id="KW-0489">Methyltransferase</keyword>
<dbReference type="AlphaFoldDB" id="A0A1T4SS63"/>
<dbReference type="OrthoDB" id="9805171at2"/>
<proteinExistence type="predicted"/>
<evidence type="ECO:0000259" key="2">
    <source>
        <dbReference type="Pfam" id="PF08241"/>
    </source>
</evidence>
<dbReference type="InterPro" id="IPR013216">
    <property type="entry name" value="Methyltransf_11"/>
</dbReference>
<feature type="domain" description="Methyltransferase type 11" evidence="2">
    <location>
        <begin position="61"/>
        <end position="159"/>
    </location>
</feature>
<dbReference type="PANTHER" id="PTHR44068">
    <property type="entry name" value="ZGC:194242"/>
    <property type="match status" value="1"/>
</dbReference>
<dbReference type="GO" id="GO:0032259">
    <property type="term" value="P:methylation"/>
    <property type="evidence" value="ECO:0007669"/>
    <property type="project" value="UniProtKB-KW"/>
</dbReference>
<keyword evidence="1" id="KW-0808">Transferase</keyword>
<dbReference type="EMBL" id="FUWS01000011">
    <property type="protein sequence ID" value="SKA30721.1"/>
    <property type="molecule type" value="Genomic_DNA"/>
</dbReference>
<dbReference type="Gene3D" id="3.40.50.150">
    <property type="entry name" value="Vaccinia Virus protein VP39"/>
    <property type="match status" value="1"/>
</dbReference>
<organism evidence="3 4">
    <name type="scientific">Marinactinospora thermotolerans DSM 45154</name>
    <dbReference type="NCBI Taxonomy" id="1122192"/>
    <lineage>
        <taxon>Bacteria</taxon>
        <taxon>Bacillati</taxon>
        <taxon>Actinomycetota</taxon>
        <taxon>Actinomycetes</taxon>
        <taxon>Streptosporangiales</taxon>
        <taxon>Nocardiopsidaceae</taxon>
        <taxon>Marinactinospora</taxon>
    </lineage>
</organism>